<accession>Q4Q5Y2</accession>
<feature type="compositionally biased region" description="Low complexity" evidence="1">
    <location>
        <begin position="112"/>
        <end position="128"/>
    </location>
</feature>
<keyword evidence="3" id="KW-1185">Reference proteome</keyword>
<dbReference type="KEGG" id="lma:LMJF_31_2780"/>
<dbReference type="Proteomes" id="UP000000542">
    <property type="component" value="Chromosome 31"/>
</dbReference>
<feature type="region of interest" description="Disordered" evidence="1">
    <location>
        <begin position="212"/>
        <end position="231"/>
    </location>
</feature>
<dbReference type="VEuPathDB" id="TriTrypDB:LMJSD75_310038300"/>
<reference evidence="2 3" key="2">
    <citation type="journal article" date="2011" name="Genome Res.">
        <title>Chromosome and gene copy number variation allow major structural change between species and strains of Leishmania.</title>
        <authorList>
            <person name="Rogers M.B."/>
            <person name="Hilley J.D."/>
            <person name="Dickens N.J."/>
            <person name="Wilkes J."/>
            <person name="Bates P.A."/>
            <person name="Depledge D.P."/>
            <person name="Harris D."/>
            <person name="Her Y."/>
            <person name="Herzyk P."/>
            <person name="Imamura H."/>
            <person name="Otto T.D."/>
            <person name="Sanders M."/>
            <person name="Seeger K."/>
            <person name="Dujardin J.C."/>
            <person name="Berriman M."/>
            <person name="Smith D.F."/>
            <person name="Hertz-Fowler C."/>
            <person name="Mottram J.C."/>
        </authorList>
    </citation>
    <scope>NUCLEOTIDE SEQUENCE [LARGE SCALE GENOMIC DNA]</scope>
    <source>
        <strain evidence="3">MHOM/IL/81/Friedlin</strain>
    </source>
</reference>
<feature type="compositionally biased region" description="Basic and acidic residues" evidence="1">
    <location>
        <begin position="129"/>
        <end position="140"/>
    </location>
</feature>
<dbReference type="VEuPathDB" id="TriTrypDB:LmjF.31.2780"/>
<dbReference type="VEuPathDB" id="TriTrypDB:LMJFC_310043800"/>
<feature type="compositionally biased region" description="Basic and acidic residues" evidence="1">
    <location>
        <begin position="217"/>
        <end position="230"/>
    </location>
</feature>
<organism evidence="2 3">
    <name type="scientific">Leishmania major</name>
    <dbReference type="NCBI Taxonomy" id="5664"/>
    <lineage>
        <taxon>Eukaryota</taxon>
        <taxon>Discoba</taxon>
        <taxon>Euglenozoa</taxon>
        <taxon>Kinetoplastea</taxon>
        <taxon>Metakinetoplastina</taxon>
        <taxon>Trypanosomatida</taxon>
        <taxon>Trypanosomatidae</taxon>
        <taxon>Leishmaniinae</taxon>
        <taxon>Leishmania</taxon>
    </lineage>
</organism>
<name>Q4Q5Y2_LEIMA</name>
<dbReference type="InParanoid" id="Q4Q5Y2"/>
<sequence length="237" mass="25530">MFSQTGGAATVEEISWQYSTEQAMAAKEMAAENQVQVVLPEKVGECRRSHQSSQACNGSHETPITSYGEAAPKQTVSRVLVRMPNEVRRRRSLSREAHQRHTHTEPEESKMPNATPTTVPAAAAMSTAEDGHVSPEKQCPEPELPASGLAMQPAGEEAVDQEPSTEPSPAAQEGARCGRLNDAASQVEMELTGSGSTAVIAETNREMEDNAAPYENSDEHPMIKSKENGKHGCCMVM</sequence>
<dbReference type="eggNOG" id="ENOG502SY42">
    <property type="taxonomic scope" value="Eukaryota"/>
</dbReference>
<dbReference type="GeneID" id="5654214"/>
<gene>
    <name evidence="2" type="ORF">LMJF_31_2780</name>
</gene>
<feature type="region of interest" description="Disordered" evidence="1">
    <location>
        <begin position="49"/>
        <end position="175"/>
    </location>
</feature>
<dbReference type="HOGENOM" id="CLU_1172608_0_0_1"/>
<dbReference type="OMA" id="CATRNDM"/>
<feature type="compositionally biased region" description="Polar residues" evidence="1">
    <location>
        <begin position="51"/>
        <end position="65"/>
    </location>
</feature>
<dbReference type="AlphaFoldDB" id="Q4Q5Y2"/>
<evidence type="ECO:0000313" key="3">
    <source>
        <dbReference type="Proteomes" id="UP000000542"/>
    </source>
</evidence>
<proteinExistence type="predicted"/>
<reference evidence="2 3" key="1">
    <citation type="journal article" date="2005" name="Science">
        <title>The genome of the kinetoplastid parasite, Leishmania major.</title>
        <authorList>
            <person name="Ivens A.C."/>
            <person name="Peacock C.S."/>
            <person name="Worthey E.A."/>
            <person name="Murphy L."/>
            <person name="Aggarwal G."/>
            <person name="Berriman M."/>
            <person name="Sisk E."/>
            <person name="Rajandream M.A."/>
            <person name="Adlem E."/>
            <person name="Aert R."/>
            <person name="Anupama A."/>
            <person name="Apostolou Z."/>
            <person name="Attipoe P."/>
            <person name="Bason N."/>
            <person name="Bauser C."/>
            <person name="Beck A."/>
            <person name="Beverley S.M."/>
            <person name="Bianchettin G."/>
            <person name="Borzym K."/>
            <person name="Bothe G."/>
            <person name="Bruschi C.V."/>
            <person name="Collins M."/>
            <person name="Cadag E."/>
            <person name="Ciarloni L."/>
            <person name="Clayton C."/>
            <person name="Coulson R.M."/>
            <person name="Cronin A."/>
            <person name="Cruz A.K."/>
            <person name="Davies R.M."/>
            <person name="De Gaudenzi J."/>
            <person name="Dobson D.E."/>
            <person name="Duesterhoeft A."/>
            <person name="Fazelina G."/>
            <person name="Fosker N."/>
            <person name="Frasch A.C."/>
            <person name="Fraser A."/>
            <person name="Fuchs M."/>
            <person name="Gabel C."/>
            <person name="Goble A."/>
            <person name="Goffeau A."/>
            <person name="Harris D."/>
            <person name="Hertz-Fowler C."/>
            <person name="Hilbert H."/>
            <person name="Horn D."/>
            <person name="Huang Y."/>
            <person name="Klages S."/>
            <person name="Knights A."/>
            <person name="Kube M."/>
            <person name="Larke N."/>
            <person name="Litvin L."/>
            <person name="Lord A."/>
            <person name="Louie T."/>
            <person name="Marra M."/>
            <person name="Masuy D."/>
            <person name="Matthews K."/>
            <person name="Michaeli S."/>
            <person name="Mottram J.C."/>
            <person name="Muller-Auer S."/>
            <person name="Munden H."/>
            <person name="Nelson S."/>
            <person name="Norbertczak H."/>
            <person name="Oliver K."/>
            <person name="O'neil S."/>
            <person name="Pentony M."/>
            <person name="Pohl T.M."/>
            <person name="Price C."/>
            <person name="Purnelle B."/>
            <person name="Quail M.A."/>
            <person name="Rabbinowitsch E."/>
            <person name="Reinhardt R."/>
            <person name="Rieger M."/>
            <person name="Rinta J."/>
            <person name="Robben J."/>
            <person name="Robertson L."/>
            <person name="Ruiz J.C."/>
            <person name="Rutter S."/>
            <person name="Saunders D."/>
            <person name="Schafer M."/>
            <person name="Schein J."/>
            <person name="Schwartz D.C."/>
            <person name="Seeger K."/>
            <person name="Seyler A."/>
            <person name="Sharp S."/>
            <person name="Shin H."/>
            <person name="Sivam D."/>
            <person name="Squares R."/>
            <person name="Squares S."/>
            <person name="Tosato V."/>
            <person name="Vogt C."/>
            <person name="Volckaert G."/>
            <person name="Wambutt R."/>
            <person name="Warren T."/>
            <person name="Wedler H."/>
            <person name="Woodward J."/>
            <person name="Zhou S."/>
            <person name="Zimmermann W."/>
            <person name="Smith D.F."/>
            <person name="Blackwell J.M."/>
            <person name="Stuart K.D."/>
            <person name="Barrell B."/>
            <person name="Myler P.J."/>
        </authorList>
    </citation>
    <scope>NUCLEOTIDE SEQUENCE [LARGE SCALE GENOMIC DNA]</scope>
    <source>
        <strain evidence="3">MHOM/IL/81/Friedlin</strain>
    </source>
</reference>
<dbReference type="EMBL" id="FR796427">
    <property type="protein sequence ID" value="CAJ08510.1"/>
    <property type="molecule type" value="Genomic_DNA"/>
</dbReference>
<protein>
    <submittedName>
        <fullName evidence="2">Uncharacterized protein</fullName>
    </submittedName>
</protein>
<feature type="compositionally biased region" description="Basic and acidic residues" evidence="1">
    <location>
        <begin position="93"/>
        <end position="110"/>
    </location>
</feature>
<dbReference type="RefSeq" id="XP_001685266.1">
    <property type="nucleotide sequence ID" value="XM_001685214.1"/>
</dbReference>
<dbReference type="VEuPathDB" id="TriTrypDB:LMJLV39_310038300"/>
<evidence type="ECO:0000256" key="1">
    <source>
        <dbReference type="SAM" id="MobiDB-lite"/>
    </source>
</evidence>
<evidence type="ECO:0000313" key="2">
    <source>
        <dbReference type="EMBL" id="CAJ08510.1"/>
    </source>
</evidence>